<evidence type="ECO:0000313" key="2">
    <source>
        <dbReference type="EMBL" id="AVK08931.1"/>
    </source>
</evidence>
<name>A0A2R3J407_9PSED</name>
<proteinExistence type="predicted"/>
<dbReference type="AlphaFoldDB" id="A0A2R3J407"/>
<dbReference type="Proteomes" id="UP000238390">
    <property type="component" value="Chromosome"/>
</dbReference>
<feature type="region of interest" description="Disordered" evidence="1">
    <location>
        <begin position="1"/>
        <end position="38"/>
    </location>
</feature>
<evidence type="ECO:0000256" key="1">
    <source>
        <dbReference type="SAM" id="MobiDB-lite"/>
    </source>
</evidence>
<dbReference type="EMBL" id="CP027169">
    <property type="protein sequence ID" value="AVK08931.1"/>
    <property type="molecule type" value="Genomic_DNA"/>
</dbReference>
<sequence length="38" mass="4423">MSGSIEFSHVCRRFPHRKKAQQTQSNHRDHSVTSGTQR</sequence>
<gene>
    <name evidence="2" type="ORF">CSB93_1346</name>
</gene>
<keyword evidence="3" id="KW-1185">Reference proteome</keyword>
<protein>
    <submittedName>
        <fullName evidence="2">Uncharacterized protein</fullName>
    </submittedName>
</protein>
<evidence type="ECO:0000313" key="3">
    <source>
        <dbReference type="Proteomes" id="UP000238390"/>
    </source>
</evidence>
<accession>A0A2R3J407</accession>
<organism evidence="2 3">
    <name type="scientific">Pseudomonas paraeruginosa</name>
    <dbReference type="NCBI Taxonomy" id="2994495"/>
    <lineage>
        <taxon>Bacteria</taxon>
        <taxon>Pseudomonadati</taxon>
        <taxon>Pseudomonadota</taxon>
        <taxon>Gammaproteobacteria</taxon>
        <taxon>Pseudomonadales</taxon>
        <taxon>Pseudomonadaceae</taxon>
        <taxon>Pseudomonas</taxon>
    </lineage>
</organism>
<reference evidence="2 3" key="1">
    <citation type="submission" date="2018-02" db="EMBL/GenBank/DDBJ databases">
        <title>FDA/CDC Antimicrobial Resistant Isolate Bank Genome Sequencing.</title>
        <authorList>
            <person name="Benahmed F.H."/>
            <person name="Lutgring J.D."/>
            <person name="Yoo B."/>
            <person name="Machado M."/>
            <person name="Brown A."/>
            <person name="McAllister G."/>
            <person name="Perry A."/>
            <person name="Halpin A.L."/>
            <person name="Vavikolanu K."/>
            <person name="Ott S."/>
            <person name="Zhao X."/>
            <person name="Tallon L.J."/>
            <person name="Sadzewicz L."/>
            <person name="Aluvathingal J."/>
            <person name="Nadendla S."/>
            <person name="Voskania-kordi A."/>
            <person name="Simonyan V."/>
            <person name="Patel J."/>
            <person name="Shawar R.M."/>
        </authorList>
    </citation>
    <scope>NUCLEOTIDE SEQUENCE [LARGE SCALE GENOMIC DNA]</scope>
    <source>
        <strain evidence="2 3">AR_0356</strain>
    </source>
</reference>
<feature type="compositionally biased region" description="Basic residues" evidence="1">
    <location>
        <begin position="10"/>
        <end position="20"/>
    </location>
</feature>